<comment type="domain">
    <text evidence="6">Has an N-terminal Jag-N domain and 2 RNA-binding domains (KH and R3H).</text>
</comment>
<sequence length="214" mass="24105">MKITEEGKTPQEAIEKVIKKLGVSRDQIKVEIIEKGSKGILGIMSRPAKIEVTVSNNGIEYKAKKFIEKVLEYMDFPSTLNVKREKELVILEIYGQNTGLLIGKKGQTLEALQHILDRFLNREGDKGAKISIDIEGYRGKREEALKNLALRVAKKVKSTGVPTTMTPMNPKERRIVHMTLNGDKGVKTVSRGNGTFRRIVVYPSNQQVEEKQED</sequence>
<dbReference type="GO" id="GO:0005737">
    <property type="term" value="C:cytoplasm"/>
    <property type="evidence" value="ECO:0007669"/>
    <property type="project" value="UniProtKB-SubCell"/>
</dbReference>
<dbReference type="SUPFAM" id="SSF82708">
    <property type="entry name" value="R3H domain"/>
    <property type="match status" value="1"/>
</dbReference>
<dbReference type="SMART" id="SM01245">
    <property type="entry name" value="Jag_N"/>
    <property type="match status" value="1"/>
</dbReference>
<dbReference type="HAMAP" id="MF_00867">
    <property type="entry name" value="KhpB"/>
    <property type="match status" value="1"/>
</dbReference>
<evidence type="ECO:0000256" key="4">
    <source>
        <dbReference type="ARBA" id="ARBA00023186"/>
    </source>
</evidence>
<keyword evidence="3 6" id="KW-0133">Cell shape</keyword>
<dbReference type="SUPFAM" id="SSF54814">
    <property type="entry name" value="Prokaryotic type KH domain (KH-domain type II)"/>
    <property type="match status" value="1"/>
</dbReference>
<comment type="caution">
    <text evidence="9">The sequence shown here is derived from an EMBL/GenBank/DDBJ whole genome shotgun (WGS) entry which is preliminary data.</text>
</comment>
<dbReference type="InterPro" id="IPR001374">
    <property type="entry name" value="R3H_dom"/>
</dbReference>
<evidence type="ECO:0000259" key="7">
    <source>
        <dbReference type="PROSITE" id="PS50823"/>
    </source>
</evidence>
<evidence type="ECO:0000313" key="10">
    <source>
        <dbReference type="Proteomes" id="UP000178435"/>
    </source>
</evidence>
<evidence type="ECO:0000256" key="6">
    <source>
        <dbReference type="HAMAP-Rule" id="MF_00867"/>
    </source>
</evidence>
<comment type="caution">
    <text evidence="6">Lacks conserved residue(s) required for the propagation of feature annotation.</text>
</comment>
<comment type="function">
    <text evidence="6">A probable RNA chaperone. Forms a complex with KhpA which binds to cellular RNA and controls its expression. Plays a role in peptidoglycan (PG) homeostasis and cell length regulation.</text>
</comment>
<dbReference type="InterPro" id="IPR015946">
    <property type="entry name" value="KH_dom-like_a/b"/>
</dbReference>
<dbReference type="GO" id="GO:0008360">
    <property type="term" value="P:regulation of cell shape"/>
    <property type="evidence" value="ECO:0007669"/>
    <property type="project" value="UniProtKB-KW"/>
</dbReference>
<dbReference type="PANTHER" id="PTHR35800:SF1">
    <property type="entry name" value="RNA-BINDING PROTEIN KHPB"/>
    <property type="match status" value="1"/>
</dbReference>
<dbReference type="CDD" id="cd02414">
    <property type="entry name" value="KH-II_Jag"/>
    <property type="match status" value="1"/>
</dbReference>
<dbReference type="GO" id="GO:0071555">
    <property type="term" value="P:cell wall organization"/>
    <property type="evidence" value="ECO:0007669"/>
    <property type="project" value="UniProtKB-KW"/>
</dbReference>
<evidence type="ECO:0000256" key="1">
    <source>
        <dbReference type="ARBA" id="ARBA00022490"/>
    </source>
</evidence>
<comment type="subunit">
    <text evidence="6">Forms a complex with KhpA.</text>
</comment>
<keyword evidence="2 6" id="KW-0694">RNA-binding</keyword>
<dbReference type="PANTHER" id="PTHR35800">
    <property type="entry name" value="PROTEIN JAG"/>
    <property type="match status" value="1"/>
</dbReference>
<dbReference type="InterPro" id="IPR038247">
    <property type="entry name" value="Jag_N_dom_sf"/>
</dbReference>
<dbReference type="Pfam" id="PF01424">
    <property type="entry name" value="R3H"/>
    <property type="match status" value="1"/>
</dbReference>
<dbReference type="Proteomes" id="UP000178435">
    <property type="component" value="Unassembled WGS sequence"/>
</dbReference>
<dbReference type="Gene3D" id="3.30.30.80">
    <property type="entry name" value="probable RNA-binding protein from clostridium symbiosum atcc 14940"/>
    <property type="match status" value="1"/>
</dbReference>
<organism evidence="9 10">
    <name type="scientific">Candidatus Schekmanbacteria bacterium RBG_16_38_11</name>
    <dbReference type="NCBI Taxonomy" id="1817880"/>
    <lineage>
        <taxon>Bacteria</taxon>
        <taxon>Candidatus Schekmaniibacteriota</taxon>
    </lineage>
</organism>
<evidence type="ECO:0000256" key="5">
    <source>
        <dbReference type="ARBA" id="ARBA00023316"/>
    </source>
</evidence>
<keyword evidence="5 6" id="KW-0961">Cell wall biogenesis/degradation</keyword>
<dbReference type="InterPro" id="IPR039247">
    <property type="entry name" value="KhpB"/>
</dbReference>
<dbReference type="InterPro" id="IPR032782">
    <property type="entry name" value="KhpB_N"/>
</dbReference>
<keyword evidence="4 6" id="KW-0143">Chaperone</keyword>
<dbReference type="Gene3D" id="3.30.1370.50">
    <property type="entry name" value="R3H-like domain"/>
    <property type="match status" value="1"/>
</dbReference>
<dbReference type="CDD" id="cd02644">
    <property type="entry name" value="R3H_jag"/>
    <property type="match status" value="1"/>
</dbReference>
<comment type="subcellular location">
    <subcellularLocation>
        <location evidence="6">Cytoplasm</location>
    </subcellularLocation>
</comment>
<dbReference type="InterPro" id="IPR038008">
    <property type="entry name" value="Jag_KH"/>
</dbReference>
<evidence type="ECO:0000259" key="8">
    <source>
        <dbReference type="PROSITE" id="PS51061"/>
    </source>
</evidence>
<name>A0A1F7RXS7_9BACT</name>
<protein>
    <recommendedName>
        <fullName evidence="6">RNA-binding protein KhpB</fullName>
    </recommendedName>
    <alternativeName>
        <fullName evidence="6">RNA-binding protein EloR</fullName>
    </alternativeName>
</protein>
<dbReference type="NCBIfam" id="NF041568">
    <property type="entry name" value="Jag_EloR"/>
    <property type="match status" value="1"/>
</dbReference>
<feature type="domain" description="R3H" evidence="8">
    <location>
        <begin position="139"/>
        <end position="205"/>
    </location>
</feature>
<dbReference type="PROSITE" id="PS51061">
    <property type="entry name" value="R3H"/>
    <property type="match status" value="1"/>
</dbReference>
<gene>
    <name evidence="6" type="primary">khpB</name>
    <name evidence="6" type="synonym">eloR</name>
    <name evidence="9" type="ORF">A2149_04140</name>
</gene>
<dbReference type="Gene3D" id="3.30.300.20">
    <property type="match status" value="1"/>
</dbReference>
<dbReference type="InterPro" id="IPR034079">
    <property type="entry name" value="R3H_KhpB"/>
</dbReference>
<keyword evidence="1 6" id="KW-0963">Cytoplasm</keyword>
<dbReference type="InterPro" id="IPR004044">
    <property type="entry name" value="KH_dom_type_2"/>
</dbReference>
<dbReference type="Pfam" id="PF13083">
    <property type="entry name" value="KH_KhpA-B"/>
    <property type="match status" value="1"/>
</dbReference>
<dbReference type="Pfam" id="PF14804">
    <property type="entry name" value="Jag_N"/>
    <property type="match status" value="1"/>
</dbReference>
<dbReference type="AlphaFoldDB" id="A0A1F7RXS7"/>
<dbReference type="InterPro" id="IPR009019">
    <property type="entry name" value="KH_sf_prok-type"/>
</dbReference>
<dbReference type="GO" id="GO:0009252">
    <property type="term" value="P:peptidoglycan biosynthetic process"/>
    <property type="evidence" value="ECO:0007669"/>
    <property type="project" value="UniProtKB-UniRule"/>
</dbReference>
<dbReference type="InterPro" id="IPR036867">
    <property type="entry name" value="R3H_dom_sf"/>
</dbReference>
<evidence type="ECO:0000256" key="2">
    <source>
        <dbReference type="ARBA" id="ARBA00022884"/>
    </source>
</evidence>
<feature type="domain" description="KH type-2" evidence="7">
    <location>
        <begin position="63"/>
        <end position="138"/>
    </location>
</feature>
<dbReference type="SMART" id="SM00393">
    <property type="entry name" value="R3H"/>
    <property type="match status" value="1"/>
</dbReference>
<evidence type="ECO:0000313" key="9">
    <source>
        <dbReference type="EMBL" id="OGL46376.1"/>
    </source>
</evidence>
<dbReference type="EMBL" id="MGDF01000050">
    <property type="protein sequence ID" value="OGL46376.1"/>
    <property type="molecule type" value="Genomic_DNA"/>
</dbReference>
<accession>A0A1F7RXS7</accession>
<dbReference type="GO" id="GO:0003723">
    <property type="term" value="F:RNA binding"/>
    <property type="evidence" value="ECO:0007669"/>
    <property type="project" value="UniProtKB-UniRule"/>
</dbReference>
<evidence type="ECO:0000256" key="3">
    <source>
        <dbReference type="ARBA" id="ARBA00022960"/>
    </source>
</evidence>
<reference evidence="9 10" key="1">
    <citation type="journal article" date="2016" name="Nat. Commun.">
        <title>Thousands of microbial genomes shed light on interconnected biogeochemical processes in an aquifer system.</title>
        <authorList>
            <person name="Anantharaman K."/>
            <person name="Brown C.T."/>
            <person name="Hug L.A."/>
            <person name="Sharon I."/>
            <person name="Castelle C.J."/>
            <person name="Probst A.J."/>
            <person name="Thomas B.C."/>
            <person name="Singh A."/>
            <person name="Wilkins M.J."/>
            <person name="Karaoz U."/>
            <person name="Brodie E.L."/>
            <person name="Williams K.H."/>
            <person name="Hubbard S.S."/>
            <person name="Banfield J.F."/>
        </authorList>
    </citation>
    <scope>NUCLEOTIDE SEQUENCE [LARGE SCALE GENOMIC DNA]</scope>
</reference>
<comment type="similarity">
    <text evidence="6">Belongs to the KhpB RNA-binding protein family.</text>
</comment>
<proteinExistence type="inferred from homology"/>
<dbReference type="PROSITE" id="PS50823">
    <property type="entry name" value="KH_TYPE_2"/>
    <property type="match status" value="1"/>
</dbReference>